<comment type="similarity">
    <text evidence="1">Belongs to the DinB family.</text>
</comment>
<dbReference type="Pfam" id="PF05163">
    <property type="entry name" value="DinB"/>
    <property type="match status" value="1"/>
</dbReference>
<accession>A0ABV8AD34</accession>
<dbReference type="Proteomes" id="UP001595748">
    <property type="component" value="Unassembled WGS sequence"/>
</dbReference>
<evidence type="ECO:0000313" key="4">
    <source>
        <dbReference type="Proteomes" id="UP001595748"/>
    </source>
</evidence>
<sequence>MTELEFLLEAMRRNARVNQYLLDHLTDADLALSYGKGGMTVAHMLSHMGVSRGGWLAEMSPDYFASSEALAGGTFIWAWHTTDREAIRAMFRAGDEAAVQAVEAHLASGEPFADPHGVGTYPSSPAFFLLQNIVHDSHHRGQILALLRQSGRSQEQLDRLEEHWDIWRE</sequence>
<dbReference type="Gene3D" id="1.20.120.450">
    <property type="entry name" value="dinb family like domain"/>
    <property type="match status" value="1"/>
</dbReference>
<proteinExistence type="inferred from homology"/>
<keyword evidence="4" id="KW-1185">Reference proteome</keyword>
<evidence type="ECO:0000256" key="1">
    <source>
        <dbReference type="ARBA" id="ARBA00008635"/>
    </source>
</evidence>
<evidence type="ECO:0000313" key="3">
    <source>
        <dbReference type="EMBL" id="MFC3863196.1"/>
    </source>
</evidence>
<dbReference type="PANTHER" id="PTHR37302:SF1">
    <property type="entry name" value="PROTEIN DINB"/>
    <property type="match status" value="1"/>
</dbReference>
<gene>
    <name evidence="3" type="ORF">ACFOPQ_20755</name>
</gene>
<dbReference type="PANTHER" id="PTHR37302">
    <property type="entry name" value="SLR1116 PROTEIN"/>
    <property type="match status" value="1"/>
</dbReference>
<dbReference type="InterPro" id="IPR034660">
    <property type="entry name" value="DinB/YfiT-like"/>
</dbReference>
<protein>
    <submittedName>
        <fullName evidence="3">DinB family protein</fullName>
    </submittedName>
</protein>
<dbReference type="EMBL" id="JBHRZF010000238">
    <property type="protein sequence ID" value="MFC3863196.1"/>
    <property type="molecule type" value="Genomic_DNA"/>
</dbReference>
<dbReference type="RefSeq" id="WP_380081129.1">
    <property type="nucleotide sequence ID" value="NZ_JBHRZF010000238.1"/>
</dbReference>
<comment type="caution">
    <text evidence="3">The sequence shown here is derived from an EMBL/GenBank/DDBJ whole genome shotgun (WGS) entry which is preliminary data.</text>
</comment>
<evidence type="ECO:0000256" key="2">
    <source>
        <dbReference type="ARBA" id="ARBA00022723"/>
    </source>
</evidence>
<dbReference type="SUPFAM" id="SSF109854">
    <property type="entry name" value="DinB/YfiT-like putative metalloenzymes"/>
    <property type="match status" value="1"/>
</dbReference>
<dbReference type="InterPro" id="IPR007837">
    <property type="entry name" value="DinB"/>
</dbReference>
<keyword evidence="2" id="KW-0479">Metal-binding</keyword>
<name>A0ABV8AD34_9DEIO</name>
<organism evidence="3 4">
    <name type="scientific">Deinococcus antarcticus</name>
    <dbReference type="NCBI Taxonomy" id="1298767"/>
    <lineage>
        <taxon>Bacteria</taxon>
        <taxon>Thermotogati</taxon>
        <taxon>Deinococcota</taxon>
        <taxon>Deinococci</taxon>
        <taxon>Deinococcales</taxon>
        <taxon>Deinococcaceae</taxon>
        <taxon>Deinococcus</taxon>
    </lineage>
</organism>
<reference evidence="4" key="1">
    <citation type="journal article" date="2019" name="Int. J. Syst. Evol. Microbiol.">
        <title>The Global Catalogue of Microorganisms (GCM) 10K type strain sequencing project: providing services to taxonomists for standard genome sequencing and annotation.</title>
        <authorList>
            <consortium name="The Broad Institute Genomics Platform"/>
            <consortium name="The Broad Institute Genome Sequencing Center for Infectious Disease"/>
            <person name="Wu L."/>
            <person name="Ma J."/>
        </authorList>
    </citation>
    <scope>NUCLEOTIDE SEQUENCE [LARGE SCALE GENOMIC DNA]</scope>
    <source>
        <strain evidence="4">CCTCC AB 2013263</strain>
    </source>
</reference>